<gene>
    <name evidence="3" type="ORF">BN1211_3386</name>
</gene>
<feature type="region of interest" description="Disordered" evidence="1">
    <location>
        <begin position="226"/>
        <end position="330"/>
    </location>
</feature>
<feature type="region of interest" description="Disordered" evidence="1">
    <location>
        <begin position="466"/>
        <end position="601"/>
    </location>
</feature>
<evidence type="ECO:0000256" key="2">
    <source>
        <dbReference type="SAM" id="SignalP"/>
    </source>
</evidence>
<reference evidence="4" key="1">
    <citation type="journal article" date="2015" name="J. Biotechnol.">
        <title>The structure of the Cyberlindnera jadinii genome and its relation to Candida utilis analyzed by the occurrence of single nucleotide polymorphisms.</title>
        <authorList>
            <person name="Rupp O."/>
            <person name="Brinkrolf K."/>
            <person name="Buerth C."/>
            <person name="Kunigo M."/>
            <person name="Schneider J."/>
            <person name="Jaenicke S."/>
            <person name="Goesmann A."/>
            <person name="Puehler A."/>
            <person name="Jaeger K.-E."/>
            <person name="Ernst J.F."/>
        </authorList>
    </citation>
    <scope>NUCLEOTIDE SEQUENCE [LARGE SCALE GENOMIC DNA]</scope>
    <source>
        <strain evidence="4">ATCC 18201 / CBS 1600 / BCRC 20928 / JCM 3617 / NBRC 0987 / NRRL Y-1542</strain>
    </source>
</reference>
<proteinExistence type="predicted"/>
<organism evidence="3 4">
    <name type="scientific">Cyberlindnera jadinii (strain ATCC 18201 / CBS 1600 / BCRC 20928 / JCM 3617 / NBRC 0987 / NRRL Y-1542)</name>
    <name type="common">Torula yeast</name>
    <name type="synonym">Candida utilis</name>
    <dbReference type="NCBI Taxonomy" id="983966"/>
    <lineage>
        <taxon>Eukaryota</taxon>
        <taxon>Fungi</taxon>
        <taxon>Dikarya</taxon>
        <taxon>Ascomycota</taxon>
        <taxon>Saccharomycotina</taxon>
        <taxon>Saccharomycetes</taxon>
        <taxon>Phaffomycetales</taxon>
        <taxon>Phaffomycetaceae</taxon>
        <taxon>Cyberlindnera</taxon>
    </lineage>
</organism>
<feature type="compositionally biased region" description="Low complexity" evidence="1">
    <location>
        <begin position="466"/>
        <end position="526"/>
    </location>
</feature>
<feature type="compositionally biased region" description="Low complexity" evidence="1">
    <location>
        <begin position="230"/>
        <end position="244"/>
    </location>
</feature>
<sequence>MRFEGLILALFFWVNYASADIADWFKPSTIDLKTVSTDLYADTTISQLCKYASNVATLREKEYSYLYTVDGETVTSEILFVPVKYRKFSISWYFKFTESPHATGFKVAANGDDIENVSGVVNLKNGEAIITYDVIFPLLSFVDSVIDYCVNEFVSWTWEVFNPATGGDEILTFYTGNLGATKEQLLKQFTCSIVNFLDCPIYSAGLRYDCQGLANFQTCSQVATLTGPPSSSSEIISSESSVASSEEDSSTEQSSTTLSEDVSESSTSVTETSSEGSSDSSSDSSIDSSSDSSSEASTQSSDDTSTVPSSEVLSTSSSADVSSTVSSTTTSTATDAYITGYYVDGQPHWDLHIPGSIGPWTSIEITGTNGDSDYRFVSGEFLVDGKDAGGSVTLTDASYDALYEEPIDETSELIFSLSAQATGPAPYIYDAHITITTPDERRVRILKRAVIDYDFSNTLVSDASYTTDSDISSDTLSDSVTSTSEESSTLSTSVSSDSSSVLSLESSLTSEDVTSSGDSSVSGESTASDDDLSSSSSVTDGASITSAVASTSDDTTTTDIASTSSSDSSAFSESLSTGGSSDDTITDTSKTATGEYGDDDTATFTRDEGLTVFTDAFGNIVTGSIITVTTTNSVGSTVTLTTTYCPATESQVYTGVLTTVIEGEVLETPLVTSYDYITVYDAGGEVETIITSYVTKRITVDNPTTSVDAVGTFVTASAEVSSPKAETETEIASISDVIGTGTPVPQPTPAADSEETSTISTTVIVPAITIPTYSELTSVPTPTAAVVSSFEGAASKIQVQGFFLAILSVIVAVLF</sequence>
<accession>A0A0H5C551</accession>
<dbReference type="AlphaFoldDB" id="A0A0H5C551"/>
<name>A0A0H5C551_CYBJN</name>
<evidence type="ECO:0000313" key="4">
    <source>
        <dbReference type="Proteomes" id="UP000038830"/>
    </source>
</evidence>
<feature type="compositionally biased region" description="Low complexity" evidence="1">
    <location>
        <begin position="533"/>
        <end position="594"/>
    </location>
</feature>
<evidence type="ECO:0000256" key="1">
    <source>
        <dbReference type="SAM" id="MobiDB-lite"/>
    </source>
</evidence>
<evidence type="ECO:0008006" key="5">
    <source>
        <dbReference type="Google" id="ProtNLM"/>
    </source>
</evidence>
<protein>
    <recommendedName>
        <fullName evidence="5">Flo11 domain-containing protein</fullName>
    </recommendedName>
</protein>
<keyword evidence="2" id="KW-0732">Signal</keyword>
<feature type="chain" id="PRO_5005216518" description="Flo11 domain-containing protein" evidence="2">
    <location>
        <begin position="20"/>
        <end position="815"/>
    </location>
</feature>
<dbReference type="Proteomes" id="UP000038830">
    <property type="component" value="Unassembled WGS sequence"/>
</dbReference>
<feature type="signal peptide" evidence="2">
    <location>
        <begin position="1"/>
        <end position="19"/>
    </location>
</feature>
<evidence type="ECO:0000313" key="3">
    <source>
        <dbReference type="EMBL" id="CEP22927.1"/>
    </source>
</evidence>
<feature type="compositionally biased region" description="Low complexity" evidence="1">
    <location>
        <begin position="251"/>
        <end position="330"/>
    </location>
</feature>
<dbReference type="EMBL" id="CDQK01000003">
    <property type="protein sequence ID" value="CEP22927.1"/>
    <property type="molecule type" value="Genomic_DNA"/>
</dbReference>